<evidence type="ECO:0000313" key="1">
    <source>
        <dbReference type="EMBL" id="AUH00626.1"/>
    </source>
</evidence>
<dbReference type="Proteomes" id="UP000233778">
    <property type="component" value="Chromosome"/>
</dbReference>
<dbReference type="RefSeq" id="WP_021016157.1">
    <property type="nucleotide sequence ID" value="NZ_CP025084.1"/>
</dbReference>
<dbReference type="AlphaFoldDB" id="A0A2I5T7U7"/>
<organism evidence="2 3">
    <name type="scientific">Serratia sp. (strain ATCC 39006)</name>
    <name type="common">Prodigiosinella confusarubida</name>
    <dbReference type="NCBI Taxonomy" id="104623"/>
    <lineage>
        <taxon>Bacteria</taxon>
        <taxon>Pseudomonadati</taxon>
        <taxon>Pseudomonadota</taxon>
        <taxon>Gammaproteobacteria</taxon>
        <taxon>Enterobacterales</taxon>
        <taxon>Pectobacteriaceae</taxon>
        <taxon>Prodigiosinella</taxon>
    </lineage>
</organism>
<accession>A0A2I5T7U7</accession>
<dbReference type="OrthoDB" id="6520313at2"/>
<dbReference type="KEGG" id="serq:CWC46_12885"/>
<dbReference type="STRING" id="104623.Ser39006_02894"/>
<reference evidence="2" key="4">
    <citation type="submission" date="2017-11" db="EMBL/GenBank/DDBJ databases">
        <title>Complete genome sequence of Serratia sp. ATCC 39006.</title>
        <authorList>
            <person name="Hampton H.G."/>
            <person name="Jackson S.A."/>
            <person name="Jauregui R."/>
            <person name="Poulter G.T.M."/>
            <person name="Salmond G.P.C."/>
            <person name="Fineran P.C."/>
        </authorList>
    </citation>
    <scope>NUCLEOTIDE SEQUENCE</scope>
    <source>
        <strain evidence="2">ATCC 39006</strain>
    </source>
</reference>
<keyword evidence="3" id="KW-1185">Reference proteome</keyword>
<evidence type="ECO:0000313" key="4">
    <source>
        <dbReference type="Proteomes" id="UP000233778"/>
    </source>
</evidence>
<dbReference type="KEGG" id="sera:Ser39006_012890"/>
<reference evidence="1 4" key="3">
    <citation type="submission" date="2017-11" db="EMBL/GenBank/DDBJ databases">
        <title>Complete genome sequence of Serratia sp. ATCC 39006 LacA.</title>
        <authorList>
            <person name="Hampton H.G."/>
            <person name="Jackson S.A."/>
            <person name="Jauregui R."/>
            <person name="Poulter G.T.M."/>
            <person name="Salmond G.P.C."/>
            <person name="Fineran P.C."/>
        </authorList>
    </citation>
    <scope>NUCLEOTIDE SEQUENCE [LARGE SCALE GENOMIC DNA]</scope>
    <source>
        <strain evidence="1 4">ATCC 39006</strain>
    </source>
</reference>
<reference evidence="2" key="2">
    <citation type="submission" date="2013-09" db="EMBL/GenBank/DDBJ databases">
        <authorList>
            <person name="Wang G."/>
            <person name="Yang Y."/>
            <person name="Su Y."/>
        </authorList>
    </citation>
    <scope>NUCLEOTIDE SEQUENCE</scope>
    <source>
        <strain evidence="2">ATCC 39006</strain>
    </source>
</reference>
<protein>
    <submittedName>
        <fullName evidence="2">Uncharacterized protein</fullName>
    </submittedName>
</protein>
<evidence type="ECO:0000313" key="2">
    <source>
        <dbReference type="EMBL" id="AUH04947.1"/>
    </source>
</evidence>
<dbReference type="EMBL" id="CP025084">
    <property type="protein sequence ID" value="AUH04947.1"/>
    <property type="molecule type" value="Genomic_DNA"/>
</dbReference>
<evidence type="ECO:0000313" key="3">
    <source>
        <dbReference type="Proteomes" id="UP000017700"/>
    </source>
</evidence>
<sequence length="105" mass="12100">MKIKTKRSEKIIEVFAMYCIAQETYFLGHSKGYAGLLAYKAKDVEIIDPDLSGNFTYFGNNGYGIYYSALIKEELLDDLLEGDETAYKRFLEILKVEGRIDPDYF</sequence>
<name>A0A2I5T7U7_SERS3</name>
<dbReference type="Proteomes" id="UP000017700">
    <property type="component" value="Chromosome"/>
</dbReference>
<dbReference type="EMBL" id="CP025085">
    <property type="protein sequence ID" value="AUH00626.1"/>
    <property type="molecule type" value="Genomic_DNA"/>
</dbReference>
<proteinExistence type="predicted"/>
<gene>
    <name evidence="1" type="ORF">CWC46_12885</name>
    <name evidence="2" type="ORF">Ser39006_012890</name>
</gene>
<reference evidence="2 3" key="1">
    <citation type="journal article" date="2013" name="Genome Announc.">
        <title>Draft genome sequence of Serratia sp. strain ATCC 39006, a model bacterium for analysis of the biosynthesis and regulation of prodigiosin, a carbapenem, and gas vesicles.</title>
        <authorList>
            <person name="Fineran P.C."/>
            <person name="Iglesias Cans M.C."/>
            <person name="Ramsay J.P."/>
            <person name="Wilf N.M."/>
            <person name="Cossyleon D."/>
            <person name="McNeil M.B."/>
            <person name="Williamson N.R."/>
            <person name="Monson R.E."/>
            <person name="Becher S.A."/>
            <person name="Stanton J.A."/>
            <person name="Brugger K."/>
            <person name="Brown S.D."/>
            <person name="Salmond G.P."/>
        </authorList>
    </citation>
    <scope>NUCLEOTIDE SEQUENCE [LARGE SCALE GENOMIC DNA]</scope>
    <source>
        <strain evidence="2">ATCC 39006</strain>
        <strain evidence="3">ATCC 39006 / SC 11482</strain>
    </source>
</reference>